<keyword evidence="5 7" id="KW-0472">Membrane</keyword>
<dbReference type="InterPro" id="IPR009619">
    <property type="entry name" value="CrgA"/>
</dbReference>
<comment type="subcellular location">
    <subcellularLocation>
        <location evidence="7">Cell membrane</location>
        <topology evidence="7">Multi-pass membrane protein</topology>
    </subcellularLocation>
</comment>
<comment type="function">
    <text evidence="7">Involved in cell division.</text>
</comment>
<proteinExistence type="inferred from homology"/>
<name>A0A1V2IDS3_9ACTN</name>
<evidence type="ECO:0000256" key="3">
    <source>
        <dbReference type="ARBA" id="ARBA00022692"/>
    </source>
</evidence>
<keyword evidence="10" id="KW-1185">Reference proteome</keyword>
<gene>
    <name evidence="7" type="primary">crgA</name>
    <name evidence="9" type="ORF">BL253_12620</name>
</gene>
<accession>A0A1V2IDS3</accession>
<evidence type="ECO:0000256" key="5">
    <source>
        <dbReference type="ARBA" id="ARBA00023136"/>
    </source>
</evidence>
<evidence type="ECO:0000313" key="9">
    <source>
        <dbReference type="EMBL" id="ONH30591.1"/>
    </source>
</evidence>
<keyword evidence="6 7" id="KW-0131">Cell cycle</keyword>
<dbReference type="STRING" id="1834516.BL253_12620"/>
<dbReference type="AlphaFoldDB" id="A0A1V2IDS3"/>
<dbReference type="EMBL" id="MOMC01000024">
    <property type="protein sequence ID" value="ONH30591.1"/>
    <property type="molecule type" value="Genomic_DNA"/>
</dbReference>
<dbReference type="RefSeq" id="WP_071053310.1">
    <property type="nucleotide sequence ID" value="NZ_MOMC01000024.1"/>
</dbReference>
<keyword evidence="4 7" id="KW-1133">Transmembrane helix</keyword>
<protein>
    <recommendedName>
        <fullName evidence="7">Cell division protein CrgA</fullName>
    </recommendedName>
</protein>
<reference evidence="10" key="1">
    <citation type="submission" date="2016-10" db="EMBL/GenBank/DDBJ databases">
        <title>Frankia sp. NRRL B-16386 Genome sequencing.</title>
        <authorList>
            <person name="Ghodhbane-Gtari F."/>
            <person name="Swanson E."/>
            <person name="Gueddou A."/>
            <person name="Hezbri K."/>
            <person name="Ktari K."/>
            <person name="Nouioui I."/>
            <person name="Morris K."/>
            <person name="Simpson S."/>
            <person name="Abebe-Akele F."/>
            <person name="Thomas K."/>
            <person name="Gtari M."/>
            <person name="Tisa L.S."/>
        </authorList>
    </citation>
    <scope>NUCLEOTIDE SEQUENCE [LARGE SCALE GENOMIC DNA]</scope>
    <source>
        <strain evidence="10">NRRL B-16386</strain>
    </source>
</reference>
<organism evidence="9 10">
    <name type="scientific">Pseudofrankia asymbiotica</name>
    <dbReference type="NCBI Taxonomy" id="1834516"/>
    <lineage>
        <taxon>Bacteria</taxon>
        <taxon>Bacillati</taxon>
        <taxon>Actinomycetota</taxon>
        <taxon>Actinomycetes</taxon>
        <taxon>Frankiales</taxon>
        <taxon>Frankiaceae</taxon>
        <taxon>Pseudofrankia</taxon>
    </lineage>
</organism>
<dbReference type="OrthoDB" id="5189646at2"/>
<feature type="compositionally biased region" description="Basic residues" evidence="8">
    <location>
        <begin position="1"/>
        <end position="13"/>
    </location>
</feature>
<evidence type="ECO:0000313" key="10">
    <source>
        <dbReference type="Proteomes" id="UP000188929"/>
    </source>
</evidence>
<dbReference type="GO" id="GO:0051301">
    <property type="term" value="P:cell division"/>
    <property type="evidence" value="ECO:0007669"/>
    <property type="project" value="UniProtKB-UniRule"/>
</dbReference>
<evidence type="ECO:0000256" key="7">
    <source>
        <dbReference type="HAMAP-Rule" id="MF_00631"/>
    </source>
</evidence>
<feature type="region of interest" description="Disordered" evidence="8">
    <location>
        <begin position="1"/>
        <end position="21"/>
    </location>
</feature>
<evidence type="ECO:0000256" key="1">
    <source>
        <dbReference type="ARBA" id="ARBA00022475"/>
    </source>
</evidence>
<keyword evidence="2 7" id="KW-0132">Cell division</keyword>
<comment type="similarity">
    <text evidence="7">Belongs to the CrgA family.</text>
</comment>
<dbReference type="GO" id="GO:0005886">
    <property type="term" value="C:plasma membrane"/>
    <property type="evidence" value="ECO:0007669"/>
    <property type="project" value="UniProtKB-SubCell"/>
</dbReference>
<evidence type="ECO:0000256" key="6">
    <source>
        <dbReference type="ARBA" id="ARBA00023306"/>
    </source>
</evidence>
<dbReference type="HAMAP" id="MF_00631">
    <property type="entry name" value="CrgA"/>
    <property type="match status" value="1"/>
</dbReference>
<keyword evidence="3 7" id="KW-0812">Transmembrane</keyword>
<feature type="transmembrane region" description="Helical" evidence="7">
    <location>
        <begin position="32"/>
        <end position="53"/>
    </location>
</feature>
<comment type="caution">
    <text evidence="9">The sequence shown here is derived from an EMBL/GenBank/DDBJ whole genome shotgun (WGS) entry which is preliminary data.</text>
</comment>
<feature type="transmembrane region" description="Helical" evidence="7">
    <location>
        <begin position="65"/>
        <end position="83"/>
    </location>
</feature>
<dbReference type="Pfam" id="PF06781">
    <property type="entry name" value="CrgA"/>
    <property type="match status" value="1"/>
</dbReference>
<evidence type="ECO:0000256" key="2">
    <source>
        <dbReference type="ARBA" id="ARBA00022618"/>
    </source>
</evidence>
<dbReference type="Proteomes" id="UP000188929">
    <property type="component" value="Unassembled WGS sequence"/>
</dbReference>
<evidence type="ECO:0000256" key="4">
    <source>
        <dbReference type="ARBA" id="ARBA00022989"/>
    </source>
</evidence>
<sequence>MPESRRRKPKKSTSARPTTTVAAKRRAPSPRWFGGMILAFFLIGIAYLLTYYFSNGGVLGMESLGGWNILIGFGFVVIGLGVATQWH</sequence>
<keyword evidence="1 7" id="KW-1003">Cell membrane</keyword>
<evidence type="ECO:0000256" key="8">
    <source>
        <dbReference type="SAM" id="MobiDB-lite"/>
    </source>
</evidence>